<dbReference type="GO" id="GO:0021556">
    <property type="term" value="P:central nervous system formation"/>
    <property type="evidence" value="ECO:0007669"/>
    <property type="project" value="TreeGrafter"/>
</dbReference>
<dbReference type="GO" id="GO:0005615">
    <property type="term" value="C:extracellular space"/>
    <property type="evidence" value="ECO:0007669"/>
    <property type="project" value="UniProtKB-ARBA"/>
</dbReference>
<sequence>MARGSIVKIVATLLLGLFAVGHSLPHPQNDTPNEIRPSYRSSKTPKCTLQNPNPNAPCENDPEYDAHIKARFSKILDTQSMSQLQQAVLAMGLDSIQLSDPMMARRRRSVENREITFPTEGVAPDSTTDGVTPLATEFEFVEETAACSSVKSILFPKRGKTKADNWVFILNQENEQQGVTVETCHSEGSSCNLGGVIPGVETACRQKYVYKTFLVMNEGENVVPEEILMPSTCVCYVRRN</sequence>
<keyword evidence="8" id="KW-1185">Reference proteome</keyword>
<comment type="caution">
    <text evidence="7">The sequence shown here is derived from an EMBL/GenBank/DDBJ whole genome shotgun (WGS) entry which is preliminary data.</text>
</comment>
<gene>
    <name evidence="7" type="ORF">MNOR_LOCUS18243</name>
</gene>
<dbReference type="EMBL" id="CAXKWB010012943">
    <property type="protein sequence ID" value="CAL4106044.1"/>
    <property type="molecule type" value="Genomic_DNA"/>
</dbReference>
<reference evidence="7 8" key="1">
    <citation type="submission" date="2024-05" db="EMBL/GenBank/DDBJ databases">
        <authorList>
            <person name="Wallberg A."/>
        </authorList>
    </citation>
    <scope>NUCLEOTIDE SEQUENCE [LARGE SCALE GENOMIC DNA]</scope>
</reference>
<keyword evidence="1 5" id="KW-0732">Signal</keyword>
<dbReference type="PANTHER" id="PTHR23199:SF12">
    <property type="entry name" value="NEUROTROPHIN 1-RELATED"/>
    <property type="match status" value="1"/>
</dbReference>
<accession>A0AAV2R0R4</accession>
<evidence type="ECO:0000313" key="7">
    <source>
        <dbReference type="EMBL" id="CAL4106044.1"/>
    </source>
</evidence>
<feature type="compositionally biased region" description="Polar residues" evidence="4">
    <location>
        <begin position="39"/>
        <end position="53"/>
    </location>
</feature>
<dbReference type="GO" id="GO:0005121">
    <property type="term" value="F:Toll binding"/>
    <property type="evidence" value="ECO:0007669"/>
    <property type="project" value="TreeGrafter"/>
</dbReference>
<evidence type="ECO:0000256" key="4">
    <source>
        <dbReference type="SAM" id="MobiDB-lite"/>
    </source>
</evidence>
<dbReference type="InterPro" id="IPR052444">
    <property type="entry name" value="Spz/Toll_ligand-like"/>
</dbReference>
<organism evidence="7 8">
    <name type="scientific">Meganyctiphanes norvegica</name>
    <name type="common">Northern krill</name>
    <name type="synonym">Thysanopoda norvegica</name>
    <dbReference type="NCBI Taxonomy" id="48144"/>
    <lineage>
        <taxon>Eukaryota</taxon>
        <taxon>Metazoa</taxon>
        <taxon>Ecdysozoa</taxon>
        <taxon>Arthropoda</taxon>
        <taxon>Crustacea</taxon>
        <taxon>Multicrustacea</taxon>
        <taxon>Malacostraca</taxon>
        <taxon>Eumalacostraca</taxon>
        <taxon>Eucarida</taxon>
        <taxon>Euphausiacea</taxon>
        <taxon>Euphausiidae</taxon>
        <taxon>Meganyctiphanes</taxon>
    </lineage>
</organism>
<feature type="domain" description="Spaetzle" evidence="6">
    <location>
        <begin position="145"/>
        <end position="237"/>
    </location>
</feature>
<dbReference type="AlphaFoldDB" id="A0AAV2R0R4"/>
<name>A0AAV2R0R4_MEGNR</name>
<feature type="chain" id="PRO_5043528176" description="Spaetzle domain-containing protein" evidence="5">
    <location>
        <begin position="24"/>
        <end position="240"/>
    </location>
</feature>
<dbReference type="PANTHER" id="PTHR23199">
    <property type="entry name" value="NEUROTROPHIN 1-RELATED"/>
    <property type="match status" value="1"/>
</dbReference>
<dbReference type="GO" id="GO:0008083">
    <property type="term" value="F:growth factor activity"/>
    <property type="evidence" value="ECO:0007669"/>
    <property type="project" value="TreeGrafter"/>
</dbReference>
<evidence type="ECO:0000256" key="3">
    <source>
        <dbReference type="ARBA" id="ARBA00023180"/>
    </source>
</evidence>
<dbReference type="GO" id="GO:0045087">
    <property type="term" value="P:innate immune response"/>
    <property type="evidence" value="ECO:0007669"/>
    <property type="project" value="TreeGrafter"/>
</dbReference>
<keyword evidence="3" id="KW-0325">Glycoprotein</keyword>
<proteinExistence type="predicted"/>
<keyword evidence="2" id="KW-1015">Disulfide bond</keyword>
<dbReference type="Pfam" id="PF16077">
    <property type="entry name" value="Spaetzle"/>
    <property type="match status" value="1"/>
</dbReference>
<feature type="region of interest" description="Disordered" evidence="4">
    <location>
        <begin position="25"/>
        <end position="60"/>
    </location>
</feature>
<dbReference type="Gene3D" id="2.10.90.10">
    <property type="entry name" value="Cystine-knot cytokines"/>
    <property type="match status" value="1"/>
</dbReference>
<evidence type="ECO:0000259" key="6">
    <source>
        <dbReference type="Pfam" id="PF16077"/>
    </source>
</evidence>
<evidence type="ECO:0000256" key="1">
    <source>
        <dbReference type="ARBA" id="ARBA00022729"/>
    </source>
</evidence>
<dbReference type="Proteomes" id="UP001497623">
    <property type="component" value="Unassembled WGS sequence"/>
</dbReference>
<dbReference type="SUPFAM" id="SSF57501">
    <property type="entry name" value="Cystine-knot cytokines"/>
    <property type="match status" value="1"/>
</dbReference>
<protein>
    <recommendedName>
        <fullName evidence="6">Spaetzle domain-containing protein</fullName>
    </recommendedName>
</protein>
<dbReference type="InterPro" id="IPR029034">
    <property type="entry name" value="Cystine-knot_cytokine"/>
</dbReference>
<dbReference type="InterPro" id="IPR032104">
    <property type="entry name" value="Spaetzle"/>
</dbReference>
<evidence type="ECO:0000256" key="2">
    <source>
        <dbReference type="ARBA" id="ARBA00023157"/>
    </source>
</evidence>
<evidence type="ECO:0000313" key="8">
    <source>
        <dbReference type="Proteomes" id="UP001497623"/>
    </source>
</evidence>
<evidence type="ECO:0000256" key="5">
    <source>
        <dbReference type="SAM" id="SignalP"/>
    </source>
</evidence>
<feature type="signal peptide" evidence="5">
    <location>
        <begin position="1"/>
        <end position="23"/>
    </location>
</feature>